<dbReference type="EMBL" id="FORP01000018">
    <property type="protein sequence ID" value="SFK31420.1"/>
    <property type="molecule type" value="Genomic_DNA"/>
</dbReference>
<keyword evidence="2" id="KW-1185">Reference proteome</keyword>
<evidence type="ECO:0000313" key="2">
    <source>
        <dbReference type="Proteomes" id="UP000199025"/>
    </source>
</evidence>
<protein>
    <submittedName>
        <fullName evidence="1">Uncharacterized protein</fullName>
    </submittedName>
</protein>
<gene>
    <name evidence="1" type="ORF">SAMN05421835_1187</name>
</gene>
<evidence type="ECO:0000313" key="1">
    <source>
        <dbReference type="EMBL" id="SFK31420.1"/>
    </source>
</evidence>
<sequence>MGVLAQYGVRLIGRDGKNEVMRSEDLHAFARRYLMDRYGDLSDRYTHVRGESDVSSEGEEPSDRRNLPLRYNFAAAALEEIERFDPDHLPVLDELAPALMRAGERAQSTIGEQLRSQEGYETLAEERELFDAAVASWSAGRVPVIEVPAYRRVLGADESVAWRHGVEQRWGVQGLNWHPMITTQVPDAVLVLRDECMWTADGVNATRRVLRDMGVRRVMELREYGADYEIDVELVALRFAGTESIWTGETPDWIAFASHEQTIALGGEIATLLPQVWPESLRWRWRGW</sequence>
<reference evidence="1 2" key="1">
    <citation type="submission" date="2016-10" db="EMBL/GenBank/DDBJ databases">
        <authorList>
            <person name="de Groot N.N."/>
        </authorList>
    </citation>
    <scope>NUCLEOTIDE SEQUENCE [LARGE SCALE GENOMIC DNA]</scope>
    <source>
        <strain evidence="1 2">DSM 44468</strain>
    </source>
</reference>
<proteinExistence type="predicted"/>
<organism evidence="1 2">
    <name type="scientific">Amycolatopsis sacchari</name>
    <dbReference type="NCBI Taxonomy" id="115433"/>
    <lineage>
        <taxon>Bacteria</taxon>
        <taxon>Bacillati</taxon>
        <taxon>Actinomycetota</taxon>
        <taxon>Actinomycetes</taxon>
        <taxon>Pseudonocardiales</taxon>
        <taxon>Pseudonocardiaceae</taxon>
        <taxon>Amycolatopsis</taxon>
    </lineage>
</organism>
<dbReference type="AlphaFoldDB" id="A0A1I3YI09"/>
<dbReference type="Proteomes" id="UP000199025">
    <property type="component" value="Unassembled WGS sequence"/>
</dbReference>
<accession>A0A1I3YI09</accession>
<name>A0A1I3YI09_9PSEU</name>